<sequence length="108" mass="12175">MASSVEFIEFVCEQLEGTGAVRYRKMFGEYMVYVNDRPVVLVCDDVAYVAIHDELKELLSEAPTGVAYPGAKERYILDVDNRELAHEVITILLPLTPLPQKKAKKKTS</sequence>
<dbReference type="EMBL" id="RQZF01000001">
    <property type="protein sequence ID" value="RRC96194.1"/>
    <property type="molecule type" value="Genomic_DNA"/>
</dbReference>
<dbReference type="Proteomes" id="UP000280444">
    <property type="component" value="Unassembled WGS sequence"/>
</dbReference>
<gene>
    <name evidence="2" type="ORF">EII11_00515</name>
</gene>
<protein>
    <submittedName>
        <fullName evidence="2">Transcriptional regulator</fullName>
    </submittedName>
</protein>
<reference evidence="2 3" key="1">
    <citation type="submission" date="2018-11" db="EMBL/GenBank/DDBJ databases">
        <title>Genomes From Bacteria Associated with the Canine Oral Cavity: a Test Case for Automated Genome-Based Taxonomic Assignment.</title>
        <authorList>
            <person name="Coil D.A."/>
            <person name="Jospin G."/>
            <person name="Darling A.E."/>
            <person name="Wallis C."/>
            <person name="Davis I.J."/>
            <person name="Harris S."/>
            <person name="Eisen J.A."/>
            <person name="Holcombe L.J."/>
            <person name="O'Flynn C."/>
        </authorList>
    </citation>
    <scope>NUCLEOTIDE SEQUENCE [LARGE SCALE GENOMIC DNA]</scope>
    <source>
        <strain evidence="2 3">OH770</strain>
    </source>
</reference>
<dbReference type="AlphaFoldDB" id="A0A3P1SGL2"/>
<evidence type="ECO:0000313" key="2">
    <source>
        <dbReference type="EMBL" id="RRC96194.1"/>
    </source>
</evidence>
<dbReference type="Gene3D" id="3.30.1460.30">
    <property type="entry name" value="YgaC/TfoX-N like chaperone"/>
    <property type="match status" value="1"/>
</dbReference>
<feature type="domain" description="TfoX N-terminal" evidence="1">
    <location>
        <begin position="13"/>
        <end position="70"/>
    </location>
</feature>
<evidence type="ECO:0000313" key="3">
    <source>
        <dbReference type="Proteomes" id="UP000280444"/>
    </source>
</evidence>
<comment type="caution">
    <text evidence="2">The sequence shown here is derived from an EMBL/GenBank/DDBJ whole genome shotgun (WGS) entry which is preliminary data.</text>
</comment>
<keyword evidence="3" id="KW-1185">Reference proteome</keyword>
<dbReference type="OrthoDB" id="8687154at2"/>
<organism evidence="2 3">
    <name type="scientific">Schaalia canis</name>
    <dbReference type="NCBI Taxonomy" id="100469"/>
    <lineage>
        <taxon>Bacteria</taxon>
        <taxon>Bacillati</taxon>
        <taxon>Actinomycetota</taxon>
        <taxon>Actinomycetes</taxon>
        <taxon>Actinomycetales</taxon>
        <taxon>Actinomycetaceae</taxon>
        <taxon>Schaalia</taxon>
    </lineage>
</organism>
<dbReference type="InterPro" id="IPR007076">
    <property type="entry name" value="TfoX_N"/>
</dbReference>
<proteinExistence type="predicted"/>
<dbReference type="RefSeq" id="WP_124867535.1">
    <property type="nucleotide sequence ID" value="NZ_RQZF01000001.1"/>
</dbReference>
<dbReference type="Pfam" id="PF04993">
    <property type="entry name" value="TfoX_N"/>
    <property type="match status" value="1"/>
</dbReference>
<dbReference type="SUPFAM" id="SSF159894">
    <property type="entry name" value="YgaC/TfoX-N like"/>
    <property type="match status" value="1"/>
</dbReference>
<accession>A0A3P1SGL2</accession>
<evidence type="ECO:0000259" key="1">
    <source>
        <dbReference type="Pfam" id="PF04993"/>
    </source>
</evidence>
<name>A0A3P1SGL2_9ACTO</name>